<evidence type="ECO:0000313" key="3">
    <source>
        <dbReference type="Proteomes" id="UP001274830"/>
    </source>
</evidence>
<organism evidence="2 3">
    <name type="scientific">Recurvomyces mirabilis</name>
    <dbReference type="NCBI Taxonomy" id="574656"/>
    <lineage>
        <taxon>Eukaryota</taxon>
        <taxon>Fungi</taxon>
        <taxon>Dikarya</taxon>
        <taxon>Ascomycota</taxon>
        <taxon>Pezizomycotina</taxon>
        <taxon>Dothideomycetes</taxon>
        <taxon>Dothideomycetidae</taxon>
        <taxon>Mycosphaerellales</taxon>
        <taxon>Teratosphaeriaceae</taxon>
        <taxon>Recurvomyces</taxon>
    </lineage>
</organism>
<feature type="region of interest" description="Disordered" evidence="1">
    <location>
        <begin position="231"/>
        <end position="276"/>
    </location>
</feature>
<feature type="region of interest" description="Disordered" evidence="1">
    <location>
        <begin position="154"/>
        <end position="202"/>
    </location>
</feature>
<keyword evidence="3" id="KW-1185">Reference proteome</keyword>
<reference evidence="2" key="1">
    <citation type="submission" date="2023-07" db="EMBL/GenBank/DDBJ databases">
        <title>Black Yeasts Isolated from many extreme environments.</title>
        <authorList>
            <person name="Coleine C."/>
            <person name="Stajich J.E."/>
            <person name="Selbmann L."/>
        </authorList>
    </citation>
    <scope>NUCLEOTIDE SEQUENCE</scope>
    <source>
        <strain evidence="2">CCFEE 5485</strain>
    </source>
</reference>
<dbReference type="EMBL" id="JAUTXT010000004">
    <property type="protein sequence ID" value="KAK3678328.1"/>
    <property type="molecule type" value="Genomic_DNA"/>
</dbReference>
<feature type="compositionally biased region" description="Polar residues" evidence="1">
    <location>
        <begin position="255"/>
        <end position="276"/>
    </location>
</feature>
<feature type="compositionally biased region" description="Polar residues" evidence="1">
    <location>
        <begin position="84"/>
        <end position="95"/>
    </location>
</feature>
<dbReference type="AlphaFoldDB" id="A0AAE0WUZ8"/>
<feature type="compositionally biased region" description="Polar residues" evidence="1">
    <location>
        <begin position="154"/>
        <end position="165"/>
    </location>
</feature>
<evidence type="ECO:0000256" key="1">
    <source>
        <dbReference type="SAM" id="MobiDB-lite"/>
    </source>
</evidence>
<proteinExistence type="predicted"/>
<feature type="compositionally biased region" description="Basic and acidic residues" evidence="1">
    <location>
        <begin position="96"/>
        <end position="120"/>
    </location>
</feature>
<name>A0AAE0WUZ8_9PEZI</name>
<feature type="region of interest" description="Disordered" evidence="1">
    <location>
        <begin position="84"/>
        <end position="132"/>
    </location>
</feature>
<accession>A0AAE0WUZ8</accession>
<sequence length="547" mass="62378">MTGDLMQNWERHKQRYAQSGTTQFDDFWDWIERMRNHEVASRKNERVYLVISKLRRVADNERHKVGPSGVSSVFNSMPPFAMRSSASIRSGQSMRSESKRKEPSRHDRSHWDSCDSRDDLSSGSDDDNEGAAKLKKQVKNVLTVGAKMIASALSSNNAETSDTEPQTSNSSSEQQSRRRRDSGRPRFVSGYPSPPGVMPAKAYTDSLQNAPEIRHRKSGYDSKATNAVHHGVRTSHQSLSPQIDSPAEADVPTGSLPTKSSHAFSPPQSHFQGSKTSEQHWAVEVCEKMYGDGVKAFSRFTCIHRVGLADREITEKIYVGRTHMSHRVLKEIGEGIMKTQPKYTLPSDNCQHFMAVYLPRILCHRHAHLTTLPNASVGWAYKFTTLPTYLVGVKGGLVTQVEHRYFHIASGIRQFLDHWKAKQAVAERSFESRETSSYHFTLQGNDPGQFTASCRTIRQNPYLIIHREFSKSETRPLGDSQERANTFWMWEINRKIKMTPQLRELEMEQDIEIAKGIWKGLRKQKMGYEQEVAMRVKVMKEMEEEQA</sequence>
<protein>
    <submittedName>
        <fullName evidence="2">Uncharacterized protein</fullName>
    </submittedName>
</protein>
<evidence type="ECO:0000313" key="2">
    <source>
        <dbReference type="EMBL" id="KAK3678328.1"/>
    </source>
</evidence>
<gene>
    <name evidence="2" type="ORF">LTR78_001625</name>
</gene>
<comment type="caution">
    <text evidence="2">The sequence shown here is derived from an EMBL/GenBank/DDBJ whole genome shotgun (WGS) entry which is preliminary data.</text>
</comment>
<dbReference type="Proteomes" id="UP001274830">
    <property type="component" value="Unassembled WGS sequence"/>
</dbReference>
<feature type="compositionally biased region" description="Polar residues" evidence="1">
    <location>
        <begin position="234"/>
        <end position="243"/>
    </location>
</feature>